<dbReference type="InterPro" id="IPR050093">
    <property type="entry name" value="ABC_SmlMolc_Importer"/>
</dbReference>
<evidence type="ECO:0000259" key="4">
    <source>
        <dbReference type="PROSITE" id="PS50893"/>
    </source>
</evidence>
<accession>D2R6V8</accession>
<dbReference type="Gene3D" id="3.40.50.300">
    <property type="entry name" value="P-loop containing nucleotide triphosphate hydrolases"/>
    <property type="match status" value="1"/>
</dbReference>
<dbReference type="STRING" id="530564.Psta_4519"/>
<proteinExistence type="predicted"/>
<protein>
    <submittedName>
        <fullName evidence="5">ABC transporter related protein</fullName>
    </submittedName>
</protein>
<dbReference type="GO" id="GO:0005524">
    <property type="term" value="F:ATP binding"/>
    <property type="evidence" value="ECO:0007669"/>
    <property type="project" value="UniProtKB-KW"/>
</dbReference>
<dbReference type="InterPro" id="IPR017871">
    <property type="entry name" value="ABC_transporter-like_CS"/>
</dbReference>
<evidence type="ECO:0000256" key="3">
    <source>
        <dbReference type="ARBA" id="ARBA00022840"/>
    </source>
</evidence>
<dbReference type="OrthoDB" id="9790614at2"/>
<dbReference type="SUPFAM" id="SSF52540">
    <property type="entry name" value="P-loop containing nucleoside triphosphate hydrolases"/>
    <property type="match status" value="1"/>
</dbReference>
<dbReference type="InterPro" id="IPR027417">
    <property type="entry name" value="P-loop_NTPase"/>
</dbReference>
<dbReference type="HOGENOM" id="CLU_000604_1_22_0"/>
<keyword evidence="2" id="KW-0547">Nucleotide-binding</keyword>
<dbReference type="Pfam" id="PF00005">
    <property type="entry name" value="ABC_tran"/>
    <property type="match status" value="1"/>
</dbReference>
<dbReference type="EMBL" id="CP001848">
    <property type="protein sequence ID" value="ADB19161.1"/>
    <property type="molecule type" value="Genomic_DNA"/>
</dbReference>
<dbReference type="Proteomes" id="UP000001887">
    <property type="component" value="Chromosome"/>
</dbReference>
<reference evidence="5 6" key="1">
    <citation type="journal article" date="2009" name="Stand. Genomic Sci.">
        <title>Complete genome sequence of Pirellula staleyi type strain (ATCC 27377).</title>
        <authorList>
            <person name="Clum A."/>
            <person name="Tindall B.J."/>
            <person name="Sikorski J."/>
            <person name="Ivanova N."/>
            <person name="Mavrommatis K."/>
            <person name="Lucas S."/>
            <person name="Glavina del Rio T."/>
            <person name="Nolan M."/>
            <person name="Chen F."/>
            <person name="Tice H."/>
            <person name="Pitluck S."/>
            <person name="Cheng J.F."/>
            <person name="Chertkov O."/>
            <person name="Brettin T."/>
            <person name="Han C."/>
            <person name="Detter J.C."/>
            <person name="Kuske C."/>
            <person name="Bruce D."/>
            <person name="Goodwin L."/>
            <person name="Ovchinikova G."/>
            <person name="Pati A."/>
            <person name="Mikhailova N."/>
            <person name="Chen A."/>
            <person name="Palaniappan K."/>
            <person name="Land M."/>
            <person name="Hauser L."/>
            <person name="Chang Y.J."/>
            <person name="Jeffries C.D."/>
            <person name="Chain P."/>
            <person name="Rohde M."/>
            <person name="Goker M."/>
            <person name="Bristow J."/>
            <person name="Eisen J.A."/>
            <person name="Markowitz V."/>
            <person name="Hugenholtz P."/>
            <person name="Kyrpides N.C."/>
            <person name="Klenk H.P."/>
            <person name="Lapidus A."/>
        </authorList>
    </citation>
    <scope>NUCLEOTIDE SEQUENCE [LARGE SCALE GENOMIC DNA]</scope>
    <source>
        <strain evidence="6">ATCC 27377 / DSM 6068 / ICPB 4128</strain>
    </source>
</reference>
<dbReference type="PANTHER" id="PTHR42781">
    <property type="entry name" value="SPERMIDINE/PUTRESCINE IMPORT ATP-BINDING PROTEIN POTA"/>
    <property type="match status" value="1"/>
</dbReference>
<dbReference type="KEGG" id="psl:Psta_4519"/>
<keyword evidence="1" id="KW-0813">Transport</keyword>
<organism evidence="5 6">
    <name type="scientific">Pirellula staleyi (strain ATCC 27377 / DSM 6068 / ICPB 4128)</name>
    <name type="common">Pirella staleyi</name>
    <dbReference type="NCBI Taxonomy" id="530564"/>
    <lineage>
        <taxon>Bacteria</taxon>
        <taxon>Pseudomonadati</taxon>
        <taxon>Planctomycetota</taxon>
        <taxon>Planctomycetia</taxon>
        <taxon>Pirellulales</taxon>
        <taxon>Pirellulaceae</taxon>
        <taxon>Pirellula</taxon>
    </lineage>
</organism>
<dbReference type="InterPro" id="IPR003439">
    <property type="entry name" value="ABC_transporter-like_ATP-bd"/>
</dbReference>
<dbReference type="eggNOG" id="COG3842">
    <property type="taxonomic scope" value="Bacteria"/>
</dbReference>
<dbReference type="SMART" id="SM00382">
    <property type="entry name" value="AAA"/>
    <property type="match status" value="1"/>
</dbReference>
<dbReference type="AlphaFoldDB" id="D2R6V8"/>
<name>D2R6V8_PIRSD</name>
<evidence type="ECO:0000256" key="2">
    <source>
        <dbReference type="ARBA" id="ARBA00022741"/>
    </source>
</evidence>
<dbReference type="GO" id="GO:0016887">
    <property type="term" value="F:ATP hydrolysis activity"/>
    <property type="evidence" value="ECO:0007669"/>
    <property type="project" value="InterPro"/>
</dbReference>
<gene>
    <name evidence="5" type="ordered locus">Psta_4519</name>
</gene>
<dbReference type="PROSITE" id="PS50893">
    <property type="entry name" value="ABC_TRANSPORTER_2"/>
    <property type="match status" value="1"/>
</dbReference>
<evidence type="ECO:0000313" key="5">
    <source>
        <dbReference type="EMBL" id="ADB19161.1"/>
    </source>
</evidence>
<dbReference type="PROSITE" id="PS00211">
    <property type="entry name" value="ABC_TRANSPORTER_1"/>
    <property type="match status" value="1"/>
</dbReference>
<evidence type="ECO:0000313" key="6">
    <source>
        <dbReference type="Proteomes" id="UP000001887"/>
    </source>
</evidence>
<keyword evidence="3" id="KW-0067">ATP-binding</keyword>
<dbReference type="InterPro" id="IPR003593">
    <property type="entry name" value="AAA+_ATPase"/>
</dbReference>
<sequence>MSRESHLQFSAGTKYATGFSVELAFDAAPGITAIVGSSGSGKTTILQMIAGLVTPLRGSILLGSRTLYSQTLGISLPPEDRKIGYVFQDYRLFPHLSVEANLHYGLARSPDQKLELIQVAEKLQLKQLLKRFPRSLSGGERQRVAVARAVLQSPALLLLDEPWSAVERELRDTMATWIESVVEQLSIPAILVSHDEASVARYAQKIVTLDKQ</sequence>
<keyword evidence="6" id="KW-1185">Reference proteome</keyword>
<dbReference type="PANTHER" id="PTHR42781:SF4">
    <property type="entry name" value="SPERMIDINE_PUTRESCINE IMPORT ATP-BINDING PROTEIN POTA"/>
    <property type="match status" value="1"/>
</dbReference>
<feature type="domain" description="ABC transporter" evidence="4">
    <location>
        <begin position="2"/>
        <end position="212"/>
    </location>
</feature>
<evidence type="ECO:0000256" key="1">
    <source>
        <dbReference type="ARBA" id="ARBA00022448"/>
    </source>
</evidence>